<organism evidence="3 4">
    <name type="scientific">Rhodococcus qingshengii</name>
    <dbReference type="NCBI Taxonomy" id="334542"/>
    <lineage>
        <taxon>Bacteria</taxon>
        <taxon>Bacillati</taxon>
        <taxon>Actinomycetota</taxon>
        <taxon>Actinomycetes</taxon>
        <taxon>Mycobacteriales</taxon>
        <taxon>Nocardiaceae</taxon>
        <taxon>Rhodococcus</taxon>
        <taxon>Rhodococcus erythropolis group</taxon>
    </lineage>
</organism>
<dbReference type="RefSeq" id="WP_099697364.1">
    <property type="nucleotide sequence ID" value="NZ_NOVD01000004.1"/>
</dbReference>
<evidence type="ECO:0000259" key="2">
    <source>
        <dbReference type="Pfam" id="PF13392"/>
    </source>
</evidence>
<dbReference type="Gene3D" id="3.90.75.10">
    <property type="entry name" value="Homing Intron 3 (I-ppo) Encoded Endonuclease, Chain A"/>
    <property type="match status" value="1"/>
</dbReference>
<dbReference type="AlphaFoldDB" id="A0A2A5JEW0"/>
<dbReference type="SUPFAM" id="SSF54060">
    <property type="entry name" value="His-Me finger endonucleases"/>
    <property type="match status" value="1"/>
</dbReference>
<comment type="caution">
    <text evidence="3">The sequence shown here is derived from an EMBL/GenBank/DDBJ whole genome shotgun (WGS) entry which is preliminary data.</text>
</comment>
<dbReference type="EMBL" id="NOVD01000004">
    <property type="protein sequence ID" value="PCK27817.1"/>
    <property type="molecule type" value="Genomic_DNA"/>
</dbReference>
<dbReference type="InterPro" id="IPR044925">
    <property type="entry name" value="His-Me_finger_sf"/>
</dbReference>
<dbReference type="InterPro" id="IPR003615">
    <property type="entry name" value="HNH_nuc"/>
</dbReference>
<accession>A0A2A5JEW0</accession>
<name>A0A2A5JEW0_RHOSG</name>
<reference evidence="3 4" key="1">
    <citation type="submission" date="2017-07" db="EMBL/GenBank/DDBJ databases">
        <title>Draft sequence of Rhodococcus enclensis 23b-28.</title>
        <authorList>
            <person name="Besaury L."/>
            <person name="Sancelme M."/>
            <person name="Amato P."/>
            <person name="Lallement A."/>
            <person name="Delort A.-M."/>
        </authorList>
    </citation>
    <scope>NUCLEOTIDE SEQUENCE [LARGE SCALE GENOMIC DNA]</scope>
    <source>
        <strain evidence="3 4">23b-28</strain>
    </source>
</reference>
<dbReference type="InterPro" id="IPR044930">
    <property type="entry name" value="Homing_endonuclease_His-Me"/>
</dbReference>
<dbReference type="Pfam" id="PF13392">
    <property type="entry name" value="HNH_3"/>
    <property type="match status" value="1"/>
</dbReference>
<gene>
    <name evidence="3" type="ORF">CHR55_10045</name>
</gene>
<proteinExistence type="predicted"/>
<feature type="region of interest" description="Disordered" evidence="1">
    <location>
        <begin position="139"/>
        <end position="160"/>
    </location>
</feature>
<sequence>MRTCSESDCDRKHYGRGLCKLHYLRAWTKGDHDNHPRKMVKPGANLDERLRHHGWTKTERGCWEWNGSRNKGGYGQLAQGKSRDGNSKNSVPILASRAAYMAWIGPVPPGMAVCHRCDNPPCINPAHLFLGTLHENNADSAQKRRTANGERKSSHKLSDSQIDEIRARYAAGGISQSELGREYGVSQQLIGMIADGRRRGSKTHVIPRQ</sequence>
<evidence type="ECO:0000313" key="3">
    <source>
        <dbReference type="EMBL" id="PCK27817.1"/>
    </source>
</evidence>
<protein>
    <recommendedName>
        <fullName evidence="2">HNH nuclease domain-containing protein</fullName>
    </recommendedName>
</protein>
<dbReference type="GO" id="GO:0004519">
    <property type="term" value="F:endonuclease activity"/>
    <property type="evidence" value="ECO:0007669"/>
    <property type="project" value="InterPro"/>
</dbReference>
<feature type="domain" description="HNH nuclease" evidence="2">
    <location>
        <begin position="95"/>
        <end position="137"/>
    </location>
</feature>
<dbReference type="Proteomes" id="UP000230886">
    <property type="component" value="Unassembled WGS sequence"/>
</dbReference>
<feature type="compositionally biased region" description="Basic and acidic residues" evidence="1">
    <location>
        <begin position="147"/>
        <end position="160"/>
    </location>
</feature>
<evidence type="ECO:0000256" key="1">
    <source>
        <dbReference type="SAM" id="MobiDB-lite"/>
    </source>
</evidence>
<evidence type="ECO:0000313" key="4">
    <source>
        <dbReference type="Proteomes" id="UP000230886"/>
    </source>
</evidence>